<keyword evidence="8 12" id="KW-0520">NAD</keyword>
<evidence type="ECO:0000256" key="13">
    <source>
        <dbReference type="SAM" id="MobiDB-lite"/>
    </source>
</evidence>
<dbReference type="HOGENOM" id="CLU_016755_0_1_4"/>
<protein>
    <recommendedName>
        <fullName evidence="3 12">Dihydrolipoyl dehydrogenase</fullName>
        <ecNumber evidence="3 12">1.8.1.4</ecNumber>
    </recommendedName>
</protein>
<dbReference type="PRINTS" id="PR00368">
    <property type="entry name" value="FADPNR"/>
</dbReference>
<reference evidence="17" key="1">
    <citation type="submission" date="2005-08" db="EMBL/GenBank/DDBJ databases">
        <title>Complete sequence of chromosome 1 of Nitrosospira multiformis ATCC 25196.</title>
        <authorList>
            <person name="Copeland A."/>
            <person name="Lucas S."/>
            <person name="Lapidus A."/>
            <person name="Barry K."/>
            <person name="Detter J.C."/>
            <person name="Glavina T."/>
            <person name="Hammon N."/>
            <person name="Israni S."/>
            <person name="Pitluck S."/>
            <person name="Chain P."/>
            <person name="Malfatti S."/>
            <person name="Shin M."/>
            <person name="Vergez L."/>
            <person name="Schmutz J."/>
            <person name="Larimer F."/>
            <person name="Land M."/>
            <person name="Hauser L."/>
            <person name="Kyrpides N."/>
            <person name="Lykidis A."/>
            <person name="Richardson P."/>
        </authorList>
    </citation>
    <scope>NUCLEOTIDE SEQUENCE [LARGE SCALE GENOMIC DNA]</scope>
    <source>
        <strain evidence="17">ATCC 25196 / NCIMB 11849 / C 71</strain>
    </source>
</reference>
<dbReference type="Proteomes" id="UP000002718">
    <property type="component" value="Chromosome"/>
</dbReference>
<dbReference type="OrthoDB" id="178496at2"/>
<dbReference type="Pfam" id="PF02852">
    <property type="entry name" value="Pyr_redox_dim"/>
    <property type="match status" value="1"/>
</dbReference>
<evidence type="ECO:0000256" key="6">
    <source>
        <dbReference type="ARBA" id="ARBA00022827"/>
    </source>
</evidence>
<organism evidence="15 17">
    <name type="scientific">Nitrosospira multiformis (strain ATCC 25196 / NCIMB 11849 / C 71)</name>
    <dbReference type="NCBI Taxonomy" id="323848"/>
    <lineage>
        <taxon>Bacteria</taxon>
        <taxon>Pseudomonadati</taxon>
        <taxon>Pseudomonadota</taxon>
        <taxon>Betaproteobacteria</taxon>
        <taxon>Nitrosomonadales</taxon>
        <taxon>Nitrosomonadaceae</taxon>
        <taxon>Nitrosospira</taxon>
    </lineage>
</organism>
<keyword evidence="6 12" id="KW-0274">FAD</keyword>
<comment type="similarity">
    <text evidence="2 12">Belongs to the class-I pyridine nucleotide-disulfide oxidoreductase family.</text>
</comment>
<dbReference type="Gene3D" id="2.40.50.100">
    <property type="match status" value="1"/>
</dbReference>
<keyword evidence="9" id="KW-1015">Disulfide bond</keyword>
<evidence type="ECO:0000256" key="8">
    <source>
        <dbReference type="ARBA" id="ARBA00023027"/>
    </source>
</evidence>
<dbReference type="eggNOG" id="COG1249">
    <property type="taxonomic scope" value="Bacteria"/>
</dbReference>
<evidence type="ECO:0000256" key="3">
    <source>
        <dbReference type="ARBA" id="ARBA00012608"/>
    </source>
</evidence>
<dbReference type="Gene3D" id="3.30.390.30">
    <property type="match status" value="1"/>
</dbReference>
<dbReference type="GO" id="GO:0006103">
    <property type="term" value="P:2-oxoglutarate metabolic process"/>
    <property type="evidence" value="ECO:0007669"/>
    <property type="project" value="TreeGrafter"/>
</dbReference>
<dbReference type="InterPro" id="IPR050151">
    <property type="entry name" value="Class-I_Pyr_Nuc-Dis_Oxidored"/>
</dbReference>
<keyword evidence="4 12" id="KW-0285">Flavoprotein</keyword>
<dbReference type="InterPro" id="IPR016156">
    <property type="entry name" value="FAD/NAD-linked_Rdtase_dimer_sf"/>
</dbReference>
<dbReference type="InterPro" id="IPR003016">
    <property type="entry name" value="2-oxoA_DH_lipoyl-BS"/>
</dbReference>
<evidence type="ECO:0000313" key="16">
    <source>
        <dbReference type="EMBL" id="SEF42770.1"/>
    </source>
</evidence>
<sequence>MAQLTEIKVPDIGDFKDVAVIEVLVKPGDTVEKETSLITLETDKASIEVPSPQSGIVKELKVKVGDKVSEGSIILMLEATTAEAAAPAKASEPGGASKQEEPAEKPAANVAPPSEKEEEEKTPASVAAPAPESVAPPAAPSIPQGDIHADIVVLGAGPGGYTAAFRAADLGKNVVLIERYSTLGGVCLNVGCIPSKALLHVAKVITDAEETAQQGIAFAKPGIEIDKLRGWKESIIGKLTKGLTGLAKQRKVKVVRGTGRFTSPNMIEVETSDGKKTVSFEHCIIAAGSAAARIPGFPYDDPRIIDSTGALKLESIPKRMLIIGGGIIGLEMATVYDALGSRISVVELMDQLIPGADADLIRPLHKRIQKRYEAIYLKTKVTRIEALQEGLRVTFEGSSEGGGPEGTGAPEPQVYDRILMAVGRRPNGREIGAEKAGIAVNERGFIPVDKQLRTNVSHIFAIGDIAGEPMLAHKASHEGKLAAEIIAGGEKMKSAAFDARAIPSVAYTDPEIAWMGLTETEAKKQGIEIEKAVFPWAVSGRALAMARDEGMTKLILDKKTRRILGAGIVGINAGELISETVLGLEMGADMEDIGLTIHPHPTLSETVFFAAEIAEGTITDLYMPKK</sequence>
<dbReference type="FunFam" id="3.30.390.30:FF:000001">
    <property type="entry name" value="Dihydrolipoyl dehydrogenase"/>
    <property type="match status" value="1"/>
</dbReference>
<dbReference type="InterPro" id="IPR036188">
    <property type="entry name" value="FAD/NAD-bd_sf"/>
</dbReference>
<evidence type="ECO:0000256" key="7">
    <source>
        <dbReference type="ARBA" id="ARBA00023002"/>
    </source>
</evidence>
<keyword evidence="5" id="KW-0450">Lipoyl</keyword>
<keyword evidence="10 12" id="KW-0676">Redox-active center</keyword>
<comment type="miscellaneous">
    <text evidence="12">The active site is a redox-active disulfide bond.</text>
</comment>
<dbReference type="PRINTS" id="PR00411">
    <property type="entry name" value="PNDRDTASEI"/>
</dbReference>
<gene>
    <name evidence="15" type="ordered locus">Nmul_A0515</name>
    <name evidence="16" type="ORF">SAMN05216403_101253</name>
</gene>
<keyword evidence="17" id="KW-1185">Reference proteome</keyword>
<dbReference type="KEGG" id="nmu:Nmul_A0515"/>
<dbReference type="GO" id="GO:0050660">
    <property type="term" value="F:flavin adenine dinucleotide binding"/>
    <property type="evidence" value="ECO:0007669"/>
    <property type="project" value="InterPro"/>
</dbReference>
<evidence type="ECO:0000256" key="2">
    <source>
        <dbReference type="ARBA" id="ARBA00007532"/>
    </source>
</evidence>
<dbReference type="InterPro" id="IPR000089">
    <property type="entry name" value="Biotin_lipoyl"/>
</dbReference>
<feature type="domain" description="Lipoyl-binding" evidence="14">
    <location>
        <begin position="4"/>
        <end position="78"/>
    </location>
</feature>
<dbReference type="NCBIfam" id="TIGR01350">
    <property type="entry name" value="lipoamide_DH"/>
    <property type="match status" value="1"/>
</dbReference>
<dbReference type="PROSITE" id="PS00076">
    <property type="entry name" value="PYRIDINE_REDOX_1"/>
    <property type="match status" value="1"/>
</dbReference>
<feature type="region of interest" description="Disordered" evidence="13">
    <location>
        <begin position="85"/>
        <end position="141"/>
    </location>
</feature>
<keyword evidence="7 12" id="KW-0560">Oxidoreductase</keyword>
<dbReference type="InterPro" id="IPR012999">
    <property type="entry name" value="Pyr_OxRdtase_I_AS"/>
</dbReference>
<dbReference type="FunFam" id="2.40.50.100:FF:000009">
    <property type="entry name" value="Acetyltransferase component of pyruvate dehydrogenase complex"/>
    <property type="match status" value="1"/>
</dbReference>
<dbReference type="PANTHER" id="PTHR22912:SF160">
    <property type="entry name" value="DIHYDROLIPOYL DEHYDROGENASE"/>
    <property type="match status" value="1"/>
</dbReference>
<evidence type="ECO:0000256" key="5">
    <source>
        <dbReference type="ARBA" id="ARBA00022823"/>
    </source>
</evidence>
<dbReference type="Gene3D" id="3.50.50.60">
    <property type="entry name" value="FAD/NAD(P)-binding domain"/>
    <property type="match status" value="2"/>
</dbReference>
<evidence type="ECO:0000256" key="10">
    <source>
        <dbReference type="ARBA" id="ARBA00023284"/>
    </source>
</evidence>
<dbReference type="CDD" id="cd06849">
    <property type="entry name" value="lipoyl_domain"/>
    <property type="match status" value="1"/>
</dbReference>
<dbReference type="EMBL" id="CP000103">
    <property type="protein sequence ID" value="ABB73823.1"/>
    <property type="molecule type" value="Genomic_DNA"/>
</dbReference>
<dbReference type="eggNOG" id="COG0508">
    <property type="taxonomic scope" value="Bacteria"/>
</dbReference>
<feature type="compositionally biased region" description="Low complexity" evidence="13">
    <location>
        <begin position="123"/>
        <end position="136"/>
    </location>
</feature>
<evidence type="ECO:0000256" key="11">
    <source>
        <dbReference type="ARBA" id="ARBA00049187"/>
    </source>
</evidence>
<dbReference type="SUPFAM" id="SSF55424">
    <property type="entry name" value="FAD/NAD-linked reductases, dimerisation (C-terminal) domain"/>
    <property type="match status" value="1"/>
</dbReference>
<evidence type="ECO:0000256" key="1">
    <source>
        <dbReference type="ARBA" id="ARBA00001938"/>
    </source>
</evidence>
<comment type="cofactor">
    <cofactor evidence="12">
        <name>FAD</name>
        <dbReference type="ChEBI" id="CHEBI:57692"/>
    </cofactor>
    <text evidence="12">Binds 1 FAD per subunit.</text>
</comment>
<dbReference type="RefSeq" id="WP_011379877.1">
    <property type="nucleotide sequence ID" value="NC_007614.1"/>
</dbReference>
<dbReference type="EMBL" id="FNVK01000001">
    <property type="protein sequence ID" value="SEF42770.1"/>
    <property type="molecule type" value="Genomic_DNA"/>
</dbReference>
<dbReference type="InterPro" id="IPR006258">
    <property type="entry name" value="Lipoamide_DH"/>
</dbReference>
<dbReference type="InterPro" id="IPR023753">
    <property type="entry name" value="FAD/NAD-binding_dom"/>
</dbReference>
<dbReference type="PROSITE" id="PS50968">
    <property type="entry name" value="BIOTINYL_LIPOYL"/>
    <property type="match status" value="1"/>
</dbReference>
<dbReference type="SUPFAM" id="SSF51905">
    <property type="entry name" value="FAD/NAD(P)-binding domain"/>
    <property type="match status" value="1"/>
</dbReference>
<dbReference type="InterPro" id="IPR004099">
    <property type="entry name" value="Pyr_nucl-diS_OxRdtase_dimer"/>
</dbReference>
<reference evidence="15" key="2">
    <citation type="submission" date="2005-08" db="EMBL/GenBank/DDBJ databases">
        <title>Complete sequence of Chromosome 1 of Nitrosospira multiformis ATCC 25196.</title>
        <authorList>
            <consortium name="US DOE Joint Genome Institute"/>
            <person name="Copeland A."/>
            <person name="Lucas S."/>
            <person name="Lapidus A."/>
            <person name="Barry K."/>
            <person name="Detter J.C."/>
            <person name="Glavina T."/>
            <person name="Hammon N."/>
            <person name="Israni S."/>
            <person name="Pitluck S."/>
            <person name="Chain P."/>
            <person name="Malfatti S."/>
            <person name="Shin M."/>
            <person name="Vergez L."/>
            <person name="Schmutz J."/>
            <person name="Larimer F."/>
            <person name="Land M."/>
            <person name="Hauser L."/>
            <person name="Kyrpides N."/>
            <person name="Lykidis A."/>
            <person name="Richardson P."/>
        </authorList>
    </citation>
    <scope>NUCLEOTIDE SEQUENCE</scope>
    <source>
        <strain evidence="15">ATCC 25196</strain>
    </source>
</reference>
<dbReference type="SUPFAM" id="SSF51230">
    <property type="entry name" value="Single hybrid motif"/>
    <property type="match status" value="1"/>
</dbReference>
<feature type="compositionally biased region" description="Low complexity" evidence="13">
    <location>
        <begin position="85"/>
        <end position="97"/>
    </location>
</feature>
<dbReference type="Proteomes" id="UP000236751">
    <property type="component" value="Unassembled WGS sequence"/>
</dbReference>
<accession>Q2YBP8</accession>
<proteinExistence type="inferred from homology"/>
<dbReference type="Pfam" id="PF00364">
    <property type="entry name" value="Biotin_lipoyl"/>
    <property type="match status" value="1"/>
</dbReference>
<evidence type="ECO:0000313" key="15">
    <source>
        <dbReference type="EMBL" id="ABB73823.1"/>
    </source>
</evidence>
<comment type="cofactor">
    <cofactor evidence="1">
        <name>(R)-lipoate</name>
        <dbReference type="ChEBI" id="CHEBI:83088"/>
    </cofactor>
</comment>
<reference evidence="16 18" key="4">
    <citation type="submission" date="2016-10" db="EMBL/GenBank/DDBJ databases">
        <authorList>
            <person name="de Groot N.N."/>
        </authorList>
    </citation>
    <scope>NUCLEOTIDE SEQUENCE [LARGE SCALE GENOMIC DNA]</scope>
    <source>
        <strain evidence="16 18">Nl13</strain>
    </source>
</reference>
<evidence type="ECO:0000256" key="9">
    <source>
        <dbReference type="ARBA" id="ARBA00023157"/>
    </source>
</evidence>
<comment type="catalytic activity">
    <reaction evidence="11 12">
        <text>N(6)-[(R)-dihydrolipoyl]-L-lysyl-[protein] + NAD(+) = N(6)-[(R)-lipoyl]-L-lysyl-[protein] + NADH + H(+)</text>
        <dbReference type="Rhea" id="RHEA:15045"/>
        <dbReference type="Rhea" id="RHEA-COMP:10474"/>
        <dbReference type="Rhea" id="RHEA-COMP:10475"/>
        <dbReference type="ChEBI" id="CHEBI:15378"/>
        <dbReference type="ChEBI" id="CHEBI:57540"/>
        <dbReference type="ChEBI" id="CHEBI:57945"/>
        <dbReference type="ChEBI" id="CHEBI:83099"/>
        <dbReference type="ChEBI" id="CHEBI:83100"/>
        <dbReference type="EC" id="1.8.1.4"/>
    </reaction>
</comment>
<dbReference type="STRING" id="323848.Nmul_A0515"/>
<dbReference type="GO" id="GO:0004148">
    <property type="term" value="F:dihydrolipoyl dehydrogenase (NADH) activity"/>
    <property type="evidence" value="ECO:0007669"/>
    <property type="project" value="UniProtKB-EC"/>
</dbReference>
<dbReference type="PANTHER" id="PTHR22912">
    <property type="entry name" value="DISULFIDE OXIDOREDUCTASE"/>
    <property type="match status" value="1"/>
</dbReference>
<evidence type="ECO:0000313" key="17">
    <source>
        <dbReference type="Proteomes" id="UP000002718"/>
    </source>
</evidence>
<name>Q2YBP8_NITMU</name>
<dbReference type="AlphaFoldDB" id="Q2YBP8"/>
<reference evidence="15 17" key="3">
    <citation type="journal article" date="2008" name="Appl. Environ. Microbiol.">
        <title>Complete genome sequence of Nitrosospira multiformis, an ammonia-oxidizing bacterium from the soil environment.</title>
        <authorList>
            <person name="Norton J.M."/>
            <person name="Klotz M.G."/>
            <person name="Stein L.Y."/>
            <person name="Arp D.J."/>
            <person name="Bottomley P.J."/>
            <person name="Chain P.S."/>
            <person name="Hauser L.J."/>
            <person name="Land M.L."/>
            <person name="Larimer F.W."/>
            <person name="Shin M.W."/>
            <person name="Starkenburg S.R."/>
        </authorList>
    </citation>
    <scope>NUCLEOTIDE SEQUENCE [LARGE SCALE GENOMIC DNA]</scope>
    <source>
        <strain evidence="15">ATCC 25196</strain>
        <strain evidence="17">ATCC 25196 / NCIMB 11849 / C 71</strain>
    </source>
</reference>
<dbReference type="EC" id="1.8.1.4" evidence="3 12"/>
<evidence type="ECO:0000256" key="12">
    <source>
        <dbReference type="RuleBase" id="RU003692"/>
    </source>
</evidence>
<dbReference type="Pfam" id="PF07992">
    <property type="entry name" value="Pyr_redox_2"/>
    <property type="match status" value="1"/>
</dbReference>
<dbReference type="PROSITE" id="PS00189">
    <property type="entry name" value="LIPOYL"/>
    <property type="match status" value="1"/>
</dbReference>
<evidence type="ECO:0000313" key="18">
    <source>
        <dbReference type="Proteomes" id="UP000236751"/>
    </source>
</evidence>
<evidence type="ECO:0000256" key="4">
    <source>
        <dbReference type="ARBA" id="ARBA00022630"/>
    </source>
</evidence>
<dbReference type="InterPro" id="IPR011053">
    <property type="entry name" value="Single_hybrid_motif"/>
</dbReference>
<evidence type="ECO:0000259" key="14">
    <source>
        <dbReference type="PROSITE" id="PS50968"/>
    </source>
</evidence>